<dbReference type="InterPro" id="IPR050834">
    <property type="entry name" value="Glycosyltransf_2"/>
</dbReference>
<dbReference type="SUPFAM" id="SSF53448">
    <property type="entry name" value="Nucleotide-diphospho-sugar transferases"/>
    <property type="match status" value="1"/>
</dbReference>
<proteinExistence type="inferred from homology"/>
<sequence length="280" mass="32032">MIMACQPLPNVWRGDSHRECTMIRAPMSITCLTITQPTRLAMLRRAVADFCRQEYSQRELLIVHDAGSEFDTVLDDLIADFPGQPIRTHAAPAGTSLGELRNLSVELAGSEFLCQWDDDDRYHPLRLSMQLQALQTEAADFCFLSDQLHWFAARGEMYWTDWNIEPYPLNFVQGTLLGRRDCLPRYPDLLRGEDTGLCLDILRAGRRIARMREFAWLYVYVFHGGNAWSAAHHQAITAHKSLHGAHLLARKRVLETRLREYAPPLGHIVMPSRTGDLIFD</sequence>
<dbReference type="Gene3D" id="3.90.550.10">
    <property type="entry name" value="Spore Coat Polysaccharide Biosynthesis Protein SpsA, Chain A"/>
    <property type="match status" value="1"/>
</dbReference>
<dbReference type="Pfam" id="PF00535">
    <property type="entry name" value="Glycos_transf_2"/>
    <property type="match status" value="1"/>
</dbReference>
<keyword evidence="6" id="KW-1185">Reference proteome</keyword>
<organism evidence="5 6">
    <name type="scientific">Pseudolysobacter antarcticus</name>
    <dbReference type="NCBI Taxonomy" id="2511995"/>
    <lineage>
        <taxon>Bacteria</taxon>
        <taxon>Pseudomonadati</taxon>
        <taxon>Pseudomonadota</taxon>
        <taxon>Gammaproteobacteria</taxon>
        <taxon>Lysobacterales</taxon>
        <taxon>Rhodanobacteraceae</taxon>
        <taxon>Pseudolysobacter</taxon>
    </lineage>
</organism>
<dbReference type="PANTHER" id="PTHR43685">
    <property type="entry name" value="GLYCOSYLTRANSFERASE"/>
    <property type="match status" value="1"/>
</dbReference>
<accession>A0A411HJA3</accession>
<dbReference type="PANTHER" id="PTHR43685:SF5">
    <property type="entry name" value="GLYCOSYLTRANSFERASE EPSE-RELATED"/>
    <property type="match status" value="1"/>
</dbReference>
<dbReference type="EMBL" id="CP035704">
    <property type="protein sequence ID" value="QBB70494.1"/>
    <property type="molecule type" value="Genomic_DNA"/>
</dbReference>
<gene>
    <name evidence="5" type="ORF">ELE36_09045</name>
</gene>
<reference evidence="5 6" key="1">
    <citation type="submission" date="2019-01" db="EMBL/GenBank/DDBJ databases">
        <title>Pseudolysobacter antarctica gen. nov., sp. nov., isolated from Fildes Peninsula, Antarctica.</title>
        <authorList>
            <person name="Wei Z."/>
            <person name="Peng F."/>
        </authorList>
    </citation>
    <scope>NUCLEOTIDE SEQUENCE [LARGE SCALE GENOMIC DNA]</scope>
    <source>
        <strain evidence="5 6">AQ6-296</strain>
    </source>
</reference>
<name>A0A411HJA3_9GAMM</name>
<evidence type="ECO:0000256" key="1">
    <source>
        <dbReference type="ARBA" id="ARBA00006739"/>
    </source>
</evidence>
<protein>
    <submittedName>
        <fullName evidence="5">Glycosyltransferase</fullName>
    </submittedName>
</protein>
<evidence type="ECO:0000313" key="5">
    <source>
        <dbReference type="EMBL" id="QBB70494.1"/>
    </source>
</evidence>
<evidence type="ECO:0000313" key="6">
    <source>
        <dbReference type="Proteomes" id="UP000291562"/>
    </source>
</evidence>
<evidence type="ECO:0000256" key="2">
    <source>
        <dbReference type="ARBA" id="ARBA00022676"/>
    </source>
</evidence>
<keyword evidence="2" id="KW-0328">Glycosyltransferase</keyword>
<dbReference type="GO" id="GO:0016757">
    <property type="term" value="F:glycosyltransferase activity"/>
    <property type="evidence" value="ECO:0007669"/>
    <property type="project" value="UniProtKB-KW"/>
</dbReference>
<feature type="domain" description="Glycosyltransferase 2-like" evidence="4">
    <location>
        <begin position="41"/>
        <end position="142"/>
    </location>
</feature>
<keyword evidence="3 5" id="KW-0808">Transferase</keyword>
<evidence type="ECO:0000259" key="4">
    <source>
        <dbReference type="Pfam" id="PF00535"/>
    </source>
</evidence>
<dbReference type="InterPro" id="IPR001173">
    <property type="entry name" value="Glyco_trans_2-like"/>
</dbReference>
<dbReference type="InterPro" id="IPR029044">
    <property type="entry name" value="Nucleotide-diphossugar_trans"/>
</dbReference>
<dbReference type="CDD" id="cd00761">
    <property type="entry name" value="Glyco_tranf_GTA_type"/>
    <property type="match status" value="1"/>
</dbReference>
<dbReference type="OrthoDB" id="215285at2"/>
<dbReference type="AlphaFoldDB" id="A0A411HJA3"/>
<evidence type="ECO:0000256" key="3">
    <source>
        <dbReference type="ARBA" id="ARBA00022679"/>
    </source>
</evidence>
<comment type="similarity">
    <text evidence="1">Belongs to the glycosyltransferase 2 family.</text>
</comment>
<dbReference type="KEGG" id="xbc:ELE36_09045"/>
<dbReference type="Proteomes" id="UP000291562">
    <property type="component" value="Chromosome"/>
</dbReference>